<evidence type="ECO:0000313" key="2">
    <source>
        <dbReference type="Proteomes" id="UP000624709"/>
    </source>
</evidence>
<proteinExistence type="predicted"/>
<dbReference type="EMBL" id="BOMS01000011">
    <property type="protein sequence ID" value="GIE64548.1"/>
    <property type="molecule type" value="Genomic_DNA"/>
</dbReference>
<name>A0ABQ4B1K9_9ACTN</name>
<sequence length="324" mass="35383">MALLNPPDIVPEAMRYLIRALFVVPGQTLTESELKDLVAPPGLLEAMAAVAVQDDEASDDEDSRGTKTTGATIVEASLGALKTLDMVSGGRERLGLGPDASSRWKQAQDVAASEFASGVLSSLLTRYELTGSPTAGAGDLVHGLSLLYAAPDPLEPFNSFDSNRGRRFVEWQKEKLGDDNSRWPLYNRERWIPLRRWAVYLGVGRLLGSALLPDASTAVERFLPLQIREYTIEEFVQQCQTMLPFIDASGSVFGHDAEEGADHAVLSPGFSLTLMALKAKGIVKLFGRSDVGGRTLRIRSDRALDQRVTHVLWEGVQTDTRRSS</sequence>
<comment type="caution">
    <text evidence="1">The sequence shown here is derived from an EMBL/GenBank/DDBJ whole genome shotgun (WGS) entry which is preliminary data.</text>
</comment>
<keyword evidence="2" id="KW-1185">Reference proteome</keyword>
<dbReference type="RefSeq" id="WP_203823779.1">
    <property type="nucleotide sequence ID" value="NZ_BAAATY010000001.1"/>
</dbReference>
<evidence type="ECO:0000313" key="1">
    <source>
        <dbReference type="EMBL" id="GIE64548.1"/>
    </source>
</evidence>
<dbReference type="Proteomes" id="UP000624709">
    <property type="component" value="Unassembled WGS sequence"/>
</dbReference>
<accession>A0ABQ4B1K9</accession>
<protein>
    <submittedName>
        <fullName evidence="1">Uncharacterized protein</fullName>
    </submittedName>
</protein>
<reference evidence="1 2" key="1">
    <citation type="submission" date="2021-01" db="EMBL/GenBank/DDBJ databases">
        <title>Whole genome shotgun sequence of Actinoplanes palleronii NBRC 14916.</title>
        <authorList>
            <person name="Komaki H."/>
            <person name="Tamura T."/>
        </authorList>
    </citation>
    <scope>NUCLEOTIDE SEQUENCE [LARGE SCALE GENOMIC DNA]</scope>
    <source>
        <strain evidence="1 2">NBRC 14916</strain>
    </source>
</reference>
<gene>
    <name evidence="1" type="ORF">Apa02nite_006560</name>
</gene>
<organism evidence="1 2">
    <name type="scientific">Actinoplanes palleronii</name>
    <dbReference type="NCBI Taxonomy" id="113570"/>
    <lineage>
        <taxon>Bacteria</taxon>
        <taxon>Bacillati</taxon>
        <taxon>Actinomycetota</taxon>
        <taxon>Actinomycetes</taxon>
        <taxon>Micromonosporales</taxon>
        <taxon>Micromonosporaceae</taxon>
        <taxon>Actinoplanes</taxon>
    </lineage>
</organism>